<dbReference type="FunFam" id="1.10.10.10:FF:000214">
    <property type="entry name" value="Methylated-DNA--protein-cysteine methyltransferase"/>
    <property type="match status" value="1"/>
</dbReference>
<evidence type="ECO:0000256" key="3">
    <source>
        <dbReference type="ARBA" id="ARBA00008711"/>
    </source>
</evidence>
<evidence type="ECO:0000256" key="8">
    <source>
        <dbReference type="ARBA" id="ARBA00022763"/>
    </source>
</evidence>
<dbReference type="PROSITE" id="PS00374">
    <property type="entry name" value="MGMT"/>
    <property type="match status" value="1"/>
</dbReference>
<comment type="catalytic activity">
    <reaction evidence="1">
        <text>a 4-O-methyl-thymidine in DNA + L-cysteinyl-[protein] = a thymidine in DNA + S-methyl-L-cysteinyl-[protein]</text>
        <dbReference type="Rhea" id="RHEA:53428"/>
        <dbReference type="Rhea" id="RHEA-COMP:10131"/>
        <dbReference type="Rhea" id="RHEA-COMP:10132"/>
        <dbReference type="Rhea" id="RHEA-COMP:13555"/>
        <dbReference type="Rhea" id="RHEA-COMP:13556"/>
        <dbReference type="ChEBI" id="CHEBI:29950"/>
        <dbReference type="ChEBI" id="CHEBI:82612"/>
        <dbReference type="ChEBI" id="CHEBI:137386"/>
        <dbReference type="ChEBI" id="CHEBI:137387"/>
        <dbReference type="EC" id="2.1.1.63"/>
    </reaction>
</comment>
<dbReference type="AlphaFoldDB" id="A0A8T2IU68"/>
<dbReference type="Pfam" id="PF01035">
    <property type="entry name" value="DNA_binding_1"/>
    <property type="match status" value="1"/>
</dbReference>
<comment type="caution">
    <text evidence="14">The sequence shown here is derived from an EMBL/GenBank/DDBJ whole genome shotgun (WGS) entry which is preliminary data.</text>
</comment>
<name>A0A8T2IU68_9PIPI</name>
<gene>
    <name evidence="14" type="ORF">GDO86_013440</name>
</gene>
<dbReference type="EC" id="2.1.1.63" evidence="4"/>
<keyword evidence="15" id="KW-1185">Reference proteome</keyword>
<dbReference type="GO" id="GO:0006281">
    <property type="term" value="P:DNA repair"/>
    <property type="evidence" value="ECO:0007669"/>
    <property type="project" value="UniProtKB-KW"/>
</dbReference>
<dbReference type="EMBL" id="JAACNH010000008">
    <property type="protein sequence ID" value="KAG8435502.1"/>
    <property type="molecule type" value="Genomic_DNA"/>
</dbReference>
<comment type="catalytic activity">
    <reaction evidence="12">
        <text>a 6-O-methyl-2'-deoxyguanosine in DNA + L-cysteinyl-[protein] = S-methyl-L-cysteinyl-[protein] + a 2'-deoxyguanosine in DNA</text>
        <dbReference type="Rhea" id="RHEA:24000"/>
        <dbReference type="Rhea" id="RHEA-COMP:10131"/>
        <dbReference type="Rhea" id="RHEA-COMP:10132"/>
        <dbReference type="Rhea" id="RHEA-COMP:11367"/>
        <dbReference type="Rhea" id="RHEA-COMP:11368"/>
        <dbReference type="ChEBI" id="CHEBI:29950"/>
        <dbReference type="ChEBI" id="CHEBI:82612"/>
        <dbReference type="ChEBI" id="CHEBI:85445"/>
        <dbReference type="ChEBI" id="CHEBI:85448"/>
        <dbReference type="EC" id="2.1.1.63"/>
    </reaction>
</comment>
<dbReference type="InterPro" id="IPR036217">
    <property type="entry name" value="MethylDNA_cys_MeTrfase_DNAb"/>
</dbReference>
<dbReference type="NCBIfam" id="TIGR00589">
    <property type="entry name" value="ogt"/>
    <property type="match status" value="1"/>
</dbReference>
<evidence type="ECO:0000256" key="6">
    <source>
        <dbReference type="ARBA" id="ARBA00022603"/>
    </source>
</evidence>
<dbReference type="Gene3D" id="1.10.10.10">
    <property type="entry name" value="Winged helix-like DNA-binding domain superfamily/Winged helix DNA-binding domain"/>
    <property type="match status" value="1"/>
</dbReference>
<organism evidence="14 15">
    <name type="scientific">Hymenochirus boettgeri</name>
    <name type="common">Congo dwarf clawed frog</name>
    <dbReference type="NCBI Taxonomy" id="247094"/>
    <lineage>
        <taxon>Eukaryota</taxon>
        <taxon>Metazoa</taxon>
        <taxon>Chordata</taxon>
        <taxon>Craniata</taxon>
        <taxon>Vertebrata</taxon>
        <taxon>Euteleostomi</taxon>
        <taxon>Amphibia</taxon>
        <taxon>Batrachia</taxon>
        <taxon>Anura</taxon>
        <taxon>Pipoidea</taxon>
        <taxon>Pipidae</taxon>
        <taxon>Pipinae</taxon>
        <taxon>Hymenochirus</taxon>
    </lineage>
</organism>
<dbReference type="InterPro" id="IPR014048">
    <property type="entry name" value="MethylDNA_cys_MeTrfase_DNA-bd"/>
</dbReference>
<keyword evidence="6" id="KW-0489">Methyltransferase</keyword>
<proteinExistence type="inferred from homology"/>
<dbReference type="Gene3D" id="3.30.160.70">
    <property type="entry name" value="Methylated DNA-protein cysteine methyltransferase domain"/>
    <property type="match status" value="1"/>
</dbReference>
<dbReference type="SUPFAM" id="SSF46767">
    <property type="entry name" value="Methylated DNA-protein cysteine methyltransferase, C-terminal domain"/>
    <property type="match status" value="1"/>
</dbReference>
<dbReference type="GO" id="GO:0005654">
    <property type="term" value="C:nucleoplasm"/>
    <property type="evidence" value="ECO:0007669"/>
    <property type="project" value="TreeGrafter"/>
</dbReference>
<reference evidence="14" key="1">
    <citation type="thesis" date="2020" institute="ProQuest LLC" country="789 East Eisenhower Parkway, Ann Arbor, MI, USA">
        <title>Comparative Genomics and Chromosome Evolution.</title>
        <authorList>
            <person name="Mudd A.B."/>
        </authorList>
    </citation>
    <scope>NUCLEOTIDE SEQUENCE</scope>
    <source>
        <strain evidence="14">Female2</strain>
        <tissue evidence="14">Blood</tissue>
    </source>
</reference>
<dbReference type="OrthoDB" id="1907495at2759"/>
<evidence type="ECO:0000256" key="10">
    <source>
        <dbReference type="ARBA" id="ARBA00030795"/>
    </source>
</evidence>
<keyword evidence="8" id="KW-0227">DNA damage</keyword>
<dbReference type="GO" id="GO:0032259">
    <property type="term" value="P:methylation"/>
    <property type="evidence" value="ECO:0007669"/>
    <property type="project" value="UniProtKB-KW"/>
</dbReference>
<evidence type="ECO:0000256" key="7">
    <source>
        <dbReference type="ARBA" id="ARBA00022679"/>
    </source>
</evidence>
<dbReference type="GO" id="GO:0003908">
    <property type="term" value="F:methylated-DNA-[protein]-cysteine S-methyltransferase activity"/>
    <property type="evidence" value="ECO:0007669"/>
    <property type="project" value="UniProtKB-EC"/>
</dbReference>
<keyword evidence="9" id="KW-0234">DNA repair</keyword>
<evidence type="ECO:0000256" key="9">
    <source>
        <dbReference type="ARBA" id="ARBA00023204"/>
    </source>
</evidence>
<keyword evidence="7" id="KW-0808">Transferase</keyword>
<sequence length="126" mass="14154">MITPLKQCTSWLKAYFCEPSLIDKLPIPDFHHPIFLKDSFTKTVLMELLNNVKRGQTVSYKELAIMAGNERAVRAVGGAMRNNPIPIIIPCHRVICSNGNIGNYSGGKGNHLKPWLLAHEKLLKEM</sequence>
<evidence type="ECO:0000256" key="12">
    <source>
        <dbReference type="ARBA" id="ARBA00049348"/>
    </source>
</evidence>
<comment type="similarity">
    <text evidence="3">Belongs to the MGMT family.</text>
</comment>
<evidence type="ECO:0000313" key="15">
    <source>
        <dbReference type="Proteomes" id="UP000812440"/>
    </source>
</evidence>
<comment type="function">
    <text evidence="2">Involved in the cellular defense against the biological effects of O6-methylguanine (O6-MeG) and O4-methylthymine (O4-MeT) in DNA. Repairs the methylated nucleobase in DNA by stoichiometrically transferring the methyl group to a cysteine residue in the enzyme. This is a suicide reaction: the enzyme is irreversibly inactivated.</text>
</comment>
<evidence type="ECO:0000256" key="5">
    <source>
        <dbReference type="ARBA" id="ARBA00015377"/>
    </source>
</evidence>
<evidence type="ECO:0000256" key="1">
    <source>
        <dbReference type="ARBA" id="ARBA00001286"/>
    </source>
</evidence>
<dbReference type="CDD" id="cd06445">
    <property type="entry name" value="ATase"/>
    <property type="match status" value="1"/>
</dbReference>
<dbReference type="PANTHER" id="PTHR46460:SF1">
    <property type="entry name" value="METHYLATED-DNA--PROTEIN-CYSTEINE METHYLTRANSFERASE"/>
    <property type="match status" value="1"/>
</dbReference>
<evidence type="ECO:0000256" key="4">
    <source>
        <dbReference type="ARBA" id="ARBA00011918"/>
    </source>
</evidence>
<dbReference type="InterPro" id="IPR001497">
    <property type="entry name" value="MethylDNA_cys_MeTrfase_AS"/>
</dbReference>
<evidence type="ECO:0000313" key="14">
    <source>
        <dbReference type="EMBL" id="KAG8435502.1"/>
    </source>
</evidence>
<dbReference type="PANTHER" id="PTHR46460">
    <property type="entry name" value="METHYLATED-DNA--PROTEIN-CYSTEINE METHYLTRANSFERASE"/>
    <property type="match status" value="1"/>
</dbReference>
<dbReference type="InterPro" id="IPR036388">
    <property type="entry name" value="WH-like_DNA-bd_sf"/>
</dbReference>
<evidence type="ECO:0000256" key="11">
    <source>
        <dbReference type="ARBA" id="ARBA00031621"/>
    </source>
</evidence>
<protein>
    <recommendedName>
        <fullName evidence="5">Methylated-DNA--protein-cysteine methyltransferase</fullName>
        <ecNumber evidence="4">2.1.1.63</ecNumber>
    </recommendedName>
    <alternativeName>
        <fullName evidence="10">6-O-methylguanine-DNA methyltransferase</fullName>
    </alternativeName>
    <alternativeName>
        <fullName evidence="11">O-6-methylguanine-DNA-alkyltransferase</fullName>
    </alternativeName>
</protein>
<evidence type="ECO:0000259" key="13">
    <source>
        <dbReference type="Pfam" id="PF01035"/>
    </source>
</evidence>
<evidence type="ECO:0000256" key="2">
    <source>
        <dbReference type="ARBA" id="ARBA00003317"/>
    </source>
</evidence>
<dbReference type="Proteomes" id="UP000812440">
    <property type="component" value="Chromosome 7"/>
</dbReference>
<feature type="domain" description="Methylated-DNA-[protein]-cysteine S-methyltransferase DNA binding" evidence="13">
    <location>
        <begin position="40"/>
        <end position="121"/>
    </location>
</feature>
<accession>A0A8T2IU68</accession>